<dbReference type="GO" id="GO:0006352">
    <property type="term" value="P:DNA-templated transcription initiation"/>
    <property type="evidence" value="ECO:0007669"/>
    <property type="project" value="InterPro"/>
</dbReference>
<dbReference type="PANTHER" id="PTHR21297">
    <property type="entry name" value="DNA-DIRECTED RNA POLYMERASE II"/>
    <property type="match status" value="1"/>
</dbReference>
<keyword evidence="2" id="KW-0539">Nucleus</keyword>
<evidence type="ECO:0000256" key="3">
    <source>
        <dbReference type="ARBA" id="ARBA00025724"/>
    </source>
</evidence>
<accession>A0AA88INQ5</accession>
<dbReference type="EMBL" id="JAVRJZ010000001">
    <property type="protein sequence ID" value="KAK2727201.1"/>
    <property type="molecule type" value="Genomic_DNA"/>
</dbReference>
<dbReference type="Gene3D" id="1.20.1250.40">
    <property type="match status" value="1"/>
</dbReference>
<dbReference type="GO" id="GO:0005634">
    <property type="term" value="C:nucleus"/>
    <property type="evidence" value="ECO:0007669"/>
    <property type="project" value="UniProtKB-SubCell"/>
</dbReference>
<sequence length="130" mass="15291">MKTFGSKGRYKLEFENAETLMLSEVHTLLEYRKSQNESEEEEQELSETFLKTLAYTQRFSKFKNRETITAVRQLLMSKRLHKFELATLANLCPDSPEEASSLIPSLLGRFQEEDLRQILDDITTKRSFQY</sequence>
<name>A0AA88INQ5_ARTSF</name>
<dbReference type="InterPro" id="IPR038324">
    <property type="entry name" value="Rpb4/RPC9_sf"/>
</dbReference>
<dbReference type="SUPFAM" id="SSF47819">
    <property type="entry name" value="HRDC-like"/>
    <property type="match status" value="1"/>
</dbReference>
<feature type="domain" description="RNA polymerase Rpb4/RPC9 core" evidence="4">
    <location>
        <begin position="12"/>
        <end position="129"/>
    </location>
</feature>
<comment type="subcellular location">
    <subcellularLocation>
        <location evidence="1">Nucleus</location>
    </subcellularLocation>
</comment>
<organism evidence="5 6">
    <name type="scientific">Artemia franciscana</name>
    <name type="common">Brine shrimp</name>
    <name type="synonym">Artemia sanfranciscana</name>
    <dbReference type="NCBI Taxonomy" id="6661"/>
    <lineage>
        <taxon>Eukaryota</taxon>
        <taxon>Metazoa</taxon>
        <taxon>Ecdysozoa</taxon>
        <taxon>Arthropoda</taxon>
        <taxon>Crustacea</taxon>
        <taxon>Branchiopoda</taxon>
        <taxon>Anostraca</taxon>
        <taxon>Artemiidae</taxon>
        <taxon>Artemia</taxon>
    </lineage>
</organism>
<keyword evidence="6" id="KW-1185">Reference proteome</keyword>
<dbReference type="GO" id="GO:0030880">
    <property type="term" value="C:RNA polymerase complex"/>
    <property type="evidence" value="ECO:0007669"/>
    <property type="project" value="InterPro"/>
</dbReference>
<evidence type="ECO:0000256" key="1">
    <source>
        <dbReference type="ARBA" id="ARBA00004123"/>
    </source>
</evidence>
<reference evidence="5" key="1">
    <citation type="submission" date="2023-07" db="EMBL/GenBank/DDBJ databases">
        <title>Chromosome-level genome assembly of Artemia franciscana.</title>
        <authorList>
            <person name="Jo E."/>
        </authorList>
    </citation>
    <scope>NUCLEOTIDE SEQUENCE</scope>
    <source>
        <tissue evidence="5">Whole body</tissue>
    </source>
</reference>
<dbReference type="InterPro" id="IPR045222">
    <property type="entry name" value="Rpb4-like"/>
</dbReference>
<comment type="caution">
    <text evidence="5">The sequence shown here is derived from an EMBL/GenBank/DDBJ whole genome shotgun (WGS) entry which is preliminary data.</text>
</comment>
<dbReference type="InterPro" id="IPR006590">
    <property type="entry name" value="RNA_pol_Rpb4/RPC9_core"/>
</dbReference>
<dbReference type="Pfam" id="PF03874">
    <property type="entry name" value="RNA_pol_Rpb4"/>
    <property type="match status" value="1"/>
</dbReference>
<evidence type="ECO:0000313" key="6">
    <source>
        <dbReference type="Proteomes" id="UP001187531"/>
    </source>
</evidence>
<gene>
    <name evidence="5" type="ORF">QYM36_007883</name>
</gene>
<dbReference type="Proteomes" id="UP001187531">
    <property type="component" value="Unassembled WGS sequence"/>
</dbReference>
<dbReference type="InterPro" id="IPR005574">
    <property type="entry name" value="Rpb4/RPC9"/>
</dbReference>
<dbReference type="SMART" id="SM00657">
    <property type="entry name" value="RPOL4c"/>
    <property type="match status" value="1"/>
</dbReference>
<proteinExistence type="inferred from homology"/>
<protein>
    <recommendedName>
        <fullName evidence="4">RNA polymerase Rpb4/RPC9 core domain-containing protein</fullName>
    </recommendedName>
</protein>
<comment type="similarity">
    <text evidence="3">Belongs to the eukaryotic RPB4 RNA polymerase subunit family.</text>
</comment>
<dbReference type="GO" id="GO:0000166">
    <property type="term" value="F:nucleotide binding"/>
    <property type="evidence" value="ECO:0007669"/>
    <property type="project" value="InterPro"/>
</dbReference>
<evidence type="ECO:0000256" key="2">
    <source>
        <dbReference type="ARBA" id="ARBA00023242"/>
    </source>
</evidence>
<evidence type="ECO:0000259" key="4">
    <source>
        <dbReference type="SMART" id="SM00657"/>
    </source>
</evidence>
<evidence type="ECO:0000313" key="5">
    <source>
        <dbReference type="EMBL" id="KAK2727201.1"/>
    </source>
</evidence>
<dbReference type="InterPro" id="IPR010997">
    <property type="entry name" value="HRDC-like_sf"/>
</dbReference>
<dbReference type="AlphaFoldDB" id="A0AA88INQ5"/>